<dbReference type="AlphaFoldDB" id="R4KHW7"/>
<feature type="transmembrane region" description="Helical" evidence="6">
    <location>
        <begin position="173"/>
        <end position="196"/>
    </location>
</feature>
<evidence type="ECO:0000313" key="9">
    <source>
        <dbReference type="Proteomes" id="UP000013520"/>
    </source>
</evidence>
<evidence type="ECO:0000256" key="1">
    <source>
        <dbReference type="ARBA" id="ARBA00004651"/>
    </source>
</evidence>
<keyword evidence="3 6" id="KW-0812">Transmembrane</keyword>
<feature type="domain" description="VTT" evidence="7">
    <location>
        <begin position="75"/>
        <end position="193"/>
    </location>
</feature>
<dbReference type="InterPro" id="IPR015414">
    <property type="entry name" value="TMEM64"/>
</dbReference>
<evidence type="ECO:0000256" key="2">
    <source>
        <dbReference type="ARBA" id="ARBA00022475"/>
    </source>
</evidence>
<evidence type="ECO:0000256" key="5">
    <source>
        <dbReference type="ARBA" id="ARBA00023136"/>
    </source>
</evidence>
<keyword evidence="2 6" id="KW-1003">Cell membrane</keyword>
<keyword evidence="9" id="KW-1185">Reference proteome</keyword>
<evidence type="ECO:0000259" key="7">
    <source>
        <dbReference type="Pfam" id="PF09335"/>
    </source>
</evidence>
<dbReference type="InterPro" id="IPR032816">
    <property type="entry name" value="VTT_dom"/>
</dbReference>
<dbReference type="HOGENOM" id="CLU_038944_8_3_9"/>
<reference evidence="8 9" key="1">
    <citation type="submission" date="2012-01" db="EMBL/GenBank/DDBJ databases">
        <title>Complete sequence of Desulfotomaculum gibsoniae DSM 7213.</title>
        <authorList>
            <consortium name="US DOE Joint Genome Institute"/>
            <person name="Lucas S."/>
            <person name="Han J."/>
            <person name="Lapidus A."/>
            <person name="Cheng J.-F."/>
            <person name="Goodwin L."/>
            <person name="Pitluck S."/>
            <person name="Peters L."/>
            <person name="Ovchinnikova G."/>
            <person name="Teshima H."/>
            <person name="Detter J.C."/>
            <person name="Han C."/>
            <person name="Tapia R."/>
            <person name="Land M."/>
            <person name="Hauser L."/>
            <person name="Kyrpides N."/>
            <person name="Ivanova N."/>
            <person name="Pagani I."/>
            <person name="Parshina S."/>
            <person name="Plugge C."/>
            <person name="Muyzer G."/>
            <person name="Kuever J."/>
            <person name="Ivanova A."/>
            <person name="Nazina T."/>
            <person name="Klenk H.-P."/>
            <person name="Brambilla E."/>
            <person name="Spring S."/>
            <person name="Stams A.F."/>
            <person name="Woyke T."/>
        </authorList>
    </citation>
    <scope>NUCLEOTIDE SEQUENCE [LARGE SCALE GENOMIC DNA]</scope>
    <source>
        <strain evidence="8 9">DSM 7213</strain>
    </source>
</reference>
<dbReference type="KEGG" id="dgi:Desgi_3474"/>
<keyword evidence="4 6" id="KW-1133">Transmembrane helix</keyword>
<evidence type="ECO:0000256" key="6">
    <source>
        <dbReference type="RuleBase" id="RU366058"/>
    </source>
</evidence>
<keyword evidence="5 6" id="KW-0472">Membrane</keyword>
<dbReference type="EMBL" id="CP003273">
    <property type="protein sequence ID" value="AGL02808.1"/>
    <property type="molecule type" value="Genomic_DNA"/>
</dbReference>
<feature type="transmembrane region" description="Helical" evidence="6">
    <location>
        <begin position="202"/>
        <end position="219"/>
    </location>
</feature>
<organism evidence="8 9">
    <name type="scientific">Desulfoscipio gibsoniae DSM 7213</name>
    <dbReference type="NCBI Taxonomy" id="767817"/>
    <lineage>
        <taxon>Bacteria</taxon>
        <taxon>Bacillati</taxon>
        <taxon>Bacillota</taxon>
        <taxon>Clostridia</taxon>
        <taxon>Eubacteriales</taxon>
        <taxon>Desulfallaceae</taxon>
        <taxon>Desulfoscipio</taxon>
    </lineage>
</organism>
<feature type="transmembrane region" description="Helical" evidence="6">
    <location>
        <begin position="94"/>
        <end position="114"/>
    </location>
</feature>
<dbReference type="GO" id="GO:0005886">
    <property type="term" value="C:plasma membrane"/>
    <property type="evidence" value="ECO:0007669"/>
    <property type="project" value="UniProtKB-SubCell"/>
</dbReference>
<dbReference type="Proteomes" id="UP000013520">
    <property type="component" value="Chromosome"/>
</dbReference>
<feature type="transmembrane region" description="Helical" evidence="6">
    <location>
        <begin position="12"/>
        <end position="30"/>
    </location>
</feature>
<name>R4KHW7_9FIRM</name>
<comment type="subcellular location">
    <subcellularLocation>
        <location evidence="1 6">Cell membrane</location>
        <topology evidence="1 6">Multi-pass membrane protein</topology>
    </subcellularLocation>
</comment>
<proteinExistence type="inferred from homology"/>
<evidence type="ECO:0000313" key="8">
    <source>
        <dbReference type="EMBL" id="AGL02808.1"/>
    </source>
</evidence>
<evidence type="ECO:0000256" key="3">
    <source>
        <dbReference type="ARBA" id="ARBA00022692"/>
    </source>
</evidence>
<dbReference type="OrthoDB" id="5471155at2"/>
<protein>
    <recommendedName>
        <fullName evidence="6">TVP38/TMEM64 family membrane protein</fullName>
    </recommendedName>
</protein>
<evidence type="ECO:0000256" key="4">
    <source>
        <dbReference type="ARBA" id="ARBA00022989"/>
    </source>
</evidence>
<sequence length="232" mass="25248">MKPSISIKKPSIILAFTLILFLTTIYLWNIDLRTVVKTAASGDIKSAAQAIADAGTPAILISIYINSAISIMGVVPSVFLTGANVLVFGLYEGFLVSWAGEVIGAIVSFMLYRWGIKSAAKIPTNRWKLIKTVNVLPGARQIYFLTVLRMAPFVPSGLINLFGALTTIQLSNFIIATTIGKFPALLLETAFIYNLININKGYINLGIGIIIAALLYFGVKKELDRLAKLHQN</sequence>
<gene>
    <name evidence="8" type="ORF">Desgi_3474</name>
</gene>
<accession>R4KHW7</accession>
<dbReference type="eggNOG" id="COG0398">
    <property type="taxonomic scope" value="Bacteria"/>
</dbReference>
<feature type="transmembrane region" description="Helical" evidence="6">
    <location>
        <begin position="63"/>
        <end position="87"/>
    </location>
</feature>
<dbReference type="STRING" id="767817.Desgi_3474"/>
<dbReference type="Pfam" id="PF09335">
    <property type="entry name" value="VTT_dom"/>
    <property type="match status" value="1"/>
</dbReference>
<comment type="similarity">
    <text evidence="6">Belongs to the TVP38/TMEM64 family.</text>
</comment>
<dbReference type="PANTHER" id="PTHR12677">
    <property type="entry name" value="GOLGI APPARATUS MEMBRANE PROTEIN TVP38-RELATED"/>
    <property type="match status" value="1"/>
</dbReference>
<feature type="transmembrane region" description="Helical" evidence="6">
    <location>
        <begin position="142"/>
        <end position="161"/>
    </location>
</feature>
<dbReference type="PANTHER" id="PTHR12677:SF55">
    <property type="entry name" value="UNDECAPRENYL PHOSPHATE TRANSPORTER SAOUHSC_00901-RELATED"/>
    <property type="match status" value="1"/>
</dbReference>